<comment type="caution">
    <text evidence="2">The sequence shown here is derived from an EMBL/GenBank/DDBJ whole genome shotgun (WGS) entry which is preliminary data.</text>
</comment>
<accession>X6MLY0</accession>
<dbReference type="AlphaFoldDB" id="X6MLY0"/>
<gene>
    <name evidence="2" type="ORF">RFI_22353</name>
</gene>
<sequence length="183" mass="21836">MEALKTKKQEVEQKYDKTLDTGNNMTTSGQKNRKGELPDPLEMNKQFLFNLLQSDRLGWYYHKNHKNWEIVYLVEKWKSDEGKYIVLTPESYYLIVDRNEILHMPPVDTLTVHESIQKLLRALLLKFQETAVCDSFIFYFFFVGGERDSKGAHTYAHNINIYICTYVYINTQKKKKKKFDWFV</sequence>
<proteinExistence type="predicted"/>
<protein>
    <submittedName>
        <fullName evidence="2">Uncharacterized protein</fullName>
    </submittedName>
</protein>
<keyword evidence="3" id="KW-1185">Reference proteome</keyword>
<organism evidence="2 3">
    <name type="scientific">Reticulomyxa filosa</name>
    <dbReference type="NCBI Taxonomy" id="46433"/>
    <lineage>
        <taxon>Eukaryota</taxon>
        <taxon>Sar</taxon>
        <taxon>Rhizaria</taxon>
        <taxon>Retaria</taxon>
        <taxon>Foraminifera</taxon>
        <taxon>Monothalamids</taxon>
        <taxon>Reticulomyxidae</taxon>
        <taxon>Reticulomyxa</taxon>
    </lineage>
</organism>
<reference evidence="2 3" key="1">
    <citation type="journal article" date="2013" name="Curr. Biol.">
        <title>The Genome of the Foraminiferan Reticulomyxa filosa.</title>
        <authorList>
            <person name="Glockner G."/>
            <person name="Hulsmann N."/>
            <person name="Schleicher M."/>
            <person name="Noegel A.A."/>
            <person name="Eichinger L."/>
            <person name="Gallinger C."/>
            <person name="Pawlowski J."/>
            <person name="Sierra R."/>
            <person name="Euteneuer U."/>
            <person name="Pillet L."/>
            <person name="Moustafa A."/>
            <person name="Platzer M."/>
            <person name="Groth M."/>
            <person name="Szafranski K."/>
            <person name="Schliwa M."/>
        </authorList>
    </citation>
    <scope>NUCLEOTIDE SEQUENCE [LARGE SCALE GENOMIC DNA]</scope>
</reference>
<evidence type="ECO:0000313" key="2">
    <source>
        <dbReference type="EMBL" id="ETO15018.1"/>
    </source>
</evidence>
<feature type="compositionally biased region" description="Polar residues" evidence="1">
    <location>
        <begin position="20"/>
        <end position="30"/>
    </location>
</feature>
<evidence type="ECO:0000256" key="1">
    <source>
        <dbReference type="SAM" id="MobiDB-lite"/>
    </source>
</evidence>
<feature type="compositionally biased region" description="Basic and acidic residues" evidence="1">
    <location>
        <begin position="1"/>
        <end position="19"/>
    </location>
</feature>
<evidence type="ECO:0000313" key="3">
    <source>
        <dbReference type="Proteomes" id="UP000023152"/>
    </source>
</evidence>
<dbReference type="Proteomes" id="UP000023152">
    <property type="component" value="Unassembled WGS sequence"/>
</dbReference>
<name>X6MLY0_RETFI</name>
<dbReference type="EMBL" id="ASPP01019555">
    <property type="protein sequence ID" value="ETO15018.1"/>
    <property type="molecule type" value="Genomic_DNA"/>
</dbReference>
<feature type="region of interest" description="Disordered" evidence="1">
    <location>
        <begin position="1"/>
        <end position="37"/>
    </location>
</feature>